<protein>
    <recommendedName>
        <fullName evidence="9">Prolyl oligopeptidase</fullName>
    </recommendedName>
</protein>
<feature type="compositionally biased region" description="Pro residues" evidence="4">
    <location>
        <begin position="12"/>
        <end position="29"/>
    </location>
</feature>
<feature type="domain" description="Peptidase S9A N-terminal" evidence="6">
    <location>
        <begin position="50"/>
        <end position="261"/>
    </location>
</feature>
<name>A0A6S7AU95_9BURK</name>
<reference evidence="7 8" key="1">
    <citation type="submission" date="2020-04" db="EMBL/GenBank/DDBJ databases">
        <authorList>
            <person name="De Canck E."/>
        </authorList>
    </citation>
    <scope>NUCLEOTIDE SEQUENCE [LARGE SCALE GENOMIC DNA]</scope>
    <source>
        <strain evidence="7 8">LMG 28138</strain>
    </source>
</reference>
<dbReference type="InterPro" id="IPR029058">
    <property type="entry name" value="AB_hydrolase_fold"/>
</dbReference>
<dbReference type="PRINTS" id="PR00862">
    <property type="entry name" value="PROLIGOPTASE"/>
</dbReference>
<dbReference type="Pfam" id="PF00326">
    <property type="entry name" value="Peptidase_S9"/>
    <property type="match status" value="1"/>
</dbReference>
<gene>
    <name evidence="7" type="ORF">LMG28138_00328</name>
</gene>
<dbReference type="Pfam" id="PF02897">
    <property type="entry name" value="Peptidase_S9_N"/>
    <property type="match status" value="1"/>
</dbReference>
<dbReference type="SUPFAM" id="SSF50993">
    <property type="entry name" value="Peptidase/esterase 'gauge' domain"/>
    <property type="match status" value="1"/>
</dbReference>
<accession>A0A6S7AU95</accession>
<evidence type="ECO:0000256" key="1">
    <source>
        <dbReference type="ARBA" id="ARBA00022670"/>
    </source>
</evidence>
<keyword evidence="2" id="KW-0378">Hydrolase</keyword>
<dbReference type="Gene3D" id="3.40.50.1820">
    <property type="entry name" value="alpha/beta hydrolase"/>
    <property type="match status" value="1"/>
</dbReference>
<evidence type="ECO:0000256" key="3">
    <source>
        <dbReference type="ARBA" id="ARBA00022825"/>
    </source>
</evidence>
<keyword evidence="8" id="KW-1185">Reference proteome</keyword>
<dbReference type="AlphaFoldDB" id="A0A6S7AU95"/>
<dbReference type="RefSeq" id="WP_246256866.1">
    <property type="nucleotide sequence ID" value="NZ_CADIKM010000001.1"/>
</dbReference>
<dbReference type="InterPro" id="IPR051167">
    <property type="entry name" value="Prolyl_oligopep/macrocyclase"/>
</dbReference>
<feature type="domain" description="Peptidase S9 prolyl oligopeptidase catalytic" evidence="5">
    <location>
        <begin position="571"/>
        <end position="774"/>
    </location>
</feature>
<dbReference type="Proteomes" id="UP000494115">
    <property type="component" value="Unassembled WGS sequence"/>
</dbReference>
<dbReference type="PANTHER" id="PTHR42881:SF13">
    <property type="entry name" value="PROLYL ENDOPEPTIDASE"/>
    <property type="match status" value="1"/>
</dbReference>
<proteinExistence type="predicted"/>
<dbReference type="GO" id="GO:0070012">
    <property type="term" value="F:oligopeptidase activity"/>
    <property type="evidence" value="ECO:0007669"/>
    <property type="project" value="TreeGrafter"/>
</dbReference>
<dbReference type="InterPro" id="IPR002470">
    <property type="entry name" value="Peptidase_S9A"/>
</dbReference>
<evidence type="ECO:0000256" key="2">
    <source>
        <dbReference type="ARBA" id="ARBA00022801"/>
    </source>
</evidence>
<evidence type="ECO:0000313" key="7">
    <source>
        <dbReference type="EMBL" id="CAB3777250.1"/>
    </source>
</evidence>
<keyword evidence="1" id="KW-0645">Protease</keyword>
<evidence type="ECO:0000256" key="4">
    <source>
        <dbReference type="SAM" id="MobiDB-lite"/>
    </source>
</evidence>
<evidence type="ECO:0000259" key="5">
    <source>
        <dbReference type="Pfam" id="PF00326"/>
    </source>
</evidence>
<feature type="region of interest" description="Disordered" evidence="4">
    <location>
        <begin position="12"/>
        <end position="55"/>
    </location>
</feature>
<dbReference type="GO" id="GO:0006508">
    <property type="term" value="P:proteolysis"/>
    <property type="evidence" value="ECO:0007669"/>
    <property type="project" value="UniProtKB-KW"/>
</dbReference>
<dbReference type="InterPro" id="IPR023302">
    <property type="entry name" value="Pept_S9A_N"/>
</dbReference>
<dbReference type="GO" id="GO:0005829">
    <property type="term" value="C:cytosol"/>
    <property type="evidence" value="ECO:0007669"/>
    <property type="project" value="TreeGrafter"/>
</dbReference>
<evidence type="ECO:0000313" key="8">
    <source>
        <dbReference type="Proteomes" id="UP000494115"/>
    </source>
</evidence>
<dbReference type="InterPro" id="IPR001375">
    <property type="entry name" value="Peptidase_S9_cat"/>
</dbReference>
<sequence>MSEHFFMPILPPALPPSLPPRLSPTPPSSDAPASVGEARDTPPAWPAGDDPHGWLEQSETPEVAQWVALQNARTLHAYAHGEAFETLVQRLVDDALSPDQLVVPTRHGKWAHDFRQDEAHPLGIWRRCGWADWLAGTPHWQTLLDLDELSEDEDVDWSWHGASVHYPDRERALLFLSPGGGDAIVVREFDLVALTFVDDGFNVETDGKHHASWIDRDTIYFEWDASGGDPAHPSVTQSGYPREVRRWSRGTALEDAPVVFSCLPGDISASASFDIESRRHFAMRSITFEEGTTSWLDGDTWRQYEVPLDADVYTWKKWLMIAPSRDWTVGGATHRGGCLLAIPEDAFLEGKRSFLPLFTPTDKTALAGFETGKEWAAISYSDDLLTRTRFWKPPVADVEITAFESASAASGAMAFAAGAISADATPGAGAFIAAAHASIDPQVHAFRELPVDADSETSVWFIDDMLDDTLFLMSNHYLEPPTLWLGDARATDLAERKWIQQLPASFNASGMTVIRASARAPDGTAVPYWVVGKRELIEAGTRRAAPCLLYGYGGFEIALEPSYASTAGMGWLEQGGVYVVANIRGGGEYGPEWHRAALREKRSVAFDDFVAVAQALVDQGFTTARQLAIQGGSNGGLLVAACMVRHPGLFGAVICEVPLLDMQRFHTLLAGASWIEEYGDPDKPDDARFLSAYSPYHRVAADVSYPPILLTSSAGDDRVHPAHARKMAAKMQAMGHPHVWYYEETQGGHSATPDPRDAARSTALVYRFLWETIGR</sequence>
<dbReference type="PANTHER" id="PTHR42881">
    <property type="entry name" value="PROLYL ENDOPEPTIDASE"/>
    <property type="match status" value="1"/>
</dbReference>
<dbReference type="EMBL" id="CADIKM010000001">
    <property type="protein sequence ID" value="CAB3777250.1"/>
    <property type="molecule type" value="Genomic_DNA"/>
</dbReference>
<organism evidence="7 8">
    <name type="scientific">Pararobbsia alpina</name>
    <dbReference type="NCBI Taxonomy" id="621374"/>
    <lineage>
        <taxon>Bacteria</taxon>
        <taxon>Pseudomonadati</taxon>
        <taxon>Pseudomonadota</taxon>
        <taxon>Betaproteobacteria</taxon>
        <taxon>Burkholderiales</taxon>
        <taxon>Burkholderiaceae</taxon>
        <taxon>Pararobbsia</taxon>
    </lineage>
</organism>
<evidence type="ECO:0008006" key="9">
    <source>
        <dbReference type="Google" id="ProtNLM"/>
    </source>
</evidence>
<dbReference type="SUPFAM" id="SSF53474">
    <property type="entry name" value="alpha/beta-Hydrolases"/>
    <property type="match status" value="1"/>
</dbReference>
<evidence type="ECO:0000259" key="6">
    <source>
        <dbReference type="Pfam" id="PF02897"/>
    </source>
</evidence>
<dbReference type="GO" id="GO:0004252">
    <property type="term" value="F:serine-type endopeptidase activity"/>
    <property type="evidence" value="ECO:0007669"/>
    <property type="project" value="InterPro"/>
</dbReference>
<keyword evidence="3" id="KW-0720">Serine protease</keyword>